<dbReference type="EMBL" id="JAGPNK010000006">
    <property type="protein sequence ID" value="KAH7319791.1"/>
    <property type="molecule type" value="Genomic_DNA"/>
</dbReference>
<organism evidence="2 3">
    <name type="scientific">Stachybotrys elegans</name>
    <dbReference type="NCBI Taxonomy" id="80388"/>
    <lineage>
        <taxon>Eukaryota</taxon>
        <taxon>Fungi</taxon>
        <taxon>Dikarya</taxon>
        <taxon>Ascomycota</taxon>
        <taxon>Pezizomycotina</taxon>
        <taxon>Sordariomycetes</taxon>
        <taxon>Hypocreomycetidae</taxon>
        <taxon>Hypocreales</taxon>
        <taxon>Stachybotryaceae</taxon>
        <taxon>Stachybotrys</taxon>
    </lineage>
</organism>
<protein>
    <recommendedName>
        <fullName evidence="4">Secreted protein</fullName>
    </recommendedName>
</protein>
<evidence type="ECO:0000313" key="2">
    <source>
        <dbReference type="EMBL" id="KAH7319791.1"/>
    </source>
</evidence>
<keyword evidence="1" id="KW-0732">Signal</keyword>
<gene>
    <name evidence="2" type="ORF">B0I35DRAFT_429889</name>
</gene>
<reference evidence="2" key="1">
    <citation type="journal article" date="2021" name="Nat. Commun.">
        <title>Genetic determinants of endophytism in the Arabidopsis root mycobiome.</title>
        <authorList>
            <person name="Mesny F."/>
            <person name="Miyauchi S."/>
            <person name="Thiergart T."/>
            <person name="Pickel B."/>
            <person name="Atanasova L."/>
            <person name="Karlsson M."/>
            <person name="Huettel B."/>
            <person name="Barry K.W."/>
            <person name="Haridas S."/>
            <person name="Chen C."/>
            <person name="Bauer D."/>
            <person name="Andreopoulos W."/>
            <person name="Pangilinan J."/>
            <person name="LaButti K."/>
            <person name="Riley R."/>
            <person name="Lipzen A."/>
            <person name="Clum A."/>
            <person name="Drula E."/>
            <person name="Henrissat B."/>
            <person name="Kohler A."/>
            <person name="Grigoriev I.V."/>
            <person name="Martin F.M."/>
            <person name="Hacquard S."/>
        </authorList>
    </citation>
    <scope>NUCLEOTIDE SEQUENCE</scope>
    <source>
        <strain evidence="2">MPI-CAGE-CH-0235</strain>
    </source>
</reference>
<name>A0A8K0WRQ9_9HYPO</name>
<sequence>MGWQSLTRVSMLSLFANMLSCHEYCVPLRIRQGPLQVAWLHHCLCDELKCGQKPFAHASYPLKSYYFPRVQGADTTFVVVSRPNTTPN</sequence>
<dbReference type="AlphaFoldDB" id="A0A8K0WRQ9"/>
<proteinExistence type="predicted"/>
<keyword evidence="3" id="KW-1185">Reference proteome</keyword>
<feature type="chain" id="PRO_5035455425" description="Secreted protein" evidence="1">
    <location>
        <begin position="22"/>
        <end position="88"/>
    </location>
</feature>
<evidence type="ECO:0000256" key="1">
    <source>
        <dbReference type="SAM" id="SignalP"/>
    </source>
</evidence>
<evidence type="ECO:0000313" key="3">
    <source>
        <dbReference type="Proteomes" id="UP000813444"/>
    </source>
</evidence>
<feature type="signal peptide" evidence="1">
    <location>
        <begin position="1"/>
        <end position="21"/>
    </location>
</feature>
<comment type="caution">
    <text evidence="2">The sequence shown here is derived from an EMBL/GenBank/DDBJ whole genome shotgun (WGS) entry which is preliminary data.</text>
</comment>
<evidence type="ECO:0008006" key="4">
    <source>
        <dbReference type="Google" id="ProtNLM"/>
    </source>
</evidence>
<accession>A0A8K0WRQ9</accession>
<dbReference type="Proteomes" id="UP000813444">
    <property type="component" value="Unassembled WGS sequence"/>
</dbReference>